<dbReference type="Proteomes" id="UP000197019">
    <property type="component" value="Chromosome"/>
</dbReference>
<dbReference type="SUPFAM" id="SSF55166">
    <property type="entry name" value="Hedgehog/DD-peptidase"/>
    <property type="match status" value="1"/>
</dbReference>
<keyword evidence="5" id="KW-0378">Hydrolase</keyword>
<evidence type="ECO:0000256" key="3">
    <source>
        <dbReference type="ARBA" id="ARBA00022729"/>
    </source>
</evidence>
<evidence type="ECO:0000256" key="5">
    <source>
        <dbReference type="ARBA" id="ARBA00022801"/>
    </source>
</evidence>
<dbReference type="InterPro" id="IPR005073">
    <property type="entry name" value="Peptidase_M74"/>
</dbReference>
<dbReference type="Gene3D" id="3.30.1380.10">
    <property type="match status" value="1"/>
</dbReference>
<evidence type="ECO:0000256" key="2">
    <source>
        <dbReference type="ARBA" id="ARBA00022723"/>
    </source>
</evidence>
<dbReference type="GO" id="GO:0030288">
    <property type="term" value="C:outer membrane-bounded periplasmic space"/>
    <property type="evidence" value="ECO:0007669"/>
    <property type="project" value="InterPro"/>
</dbReference>
<dbReference type="EMBL" id="CP022129">
    <property type="protein sequence ID" value="ASF47761.1"/>
    <property type="molecule type" value="Genomic_DNA"/>
</dbReference>
<proteinExistence type="predicted"/>
<protein>
    <submittedName>
        <fullName evidence="9">Replication initiation protein</fullName>
    </submittedName>
</protein>
<keyword evidence="2" id="KW-0479">Metal-binding</keyword>
<dbReference type="Pfam" id="PF03411">
    <property type="entry name" value="Peptidase_M74"/>
    <property type="match status" value="1"/>
</dbReference>
<evidence type="ECO:0000256" key="6">
    <source>
        <dbReference type="ARBA" id="ARBA00022833"/>
    </source>
</evidence>
<keyword evidence="4" id="KW-0574">Periplasm</keyword>
<dbReference type="GO" id="GO:0004252">
    <property type="term" value="F:serine-type endopeptidase activity"/>
    <property type="evidence" value="ECO:0007669"/>
    <property type="project" value="InterPro"/>
</dbReference>
<evidence type="ECO:0000313" key="10">
    <source>
        <dbReference type="Proteomes" id="UP000197019"/>
    </source>
</evidence>
<dbReference type="GO" id="GO:0046872">
    <property type="term" value="F:metal ion binding"/>
    <property type="evidence" value="ECO:0007669"/>
    <property type="project" value="UniProtKB-KW"/>
</dbReference>
<accession>A0A1Z4C2M4</accession>
<feature type="chain" id="PRO_5012373726" evidence="8">
    <location>
        <begin position="20"/>
        <end position="231"/>
    </location>
</feature>
<sequence>MRGFFLLVLLLSCTGPAVAAEESRCYGTPAHGALANGWQLPSAGENFSVYSWAGVLVGRNYVHSQVYRTVVAAYQALAVEMPTKVFVYGESGWQSGGRFRPHKSHQNGLSVDFFVPVVNAAGESVALPRSVGNKFGYGIEFVGTGQYDGLTIDYAAMAAHLLALKAAAAGQGIQVARVIFDNALQKELFKTPLGARLQRELVFSTKKPWVRHDEHYHLDFAVPCGVLGAGG</sequence>
<name>A0A1Z4C2M4_9GAMM</name>
<evidence type="ECO:0000313" key="9">
    <source>
        <dbReference type="EMBL" id="ASF47761.1"/>
    </source>
</evidence>
<dbReference type="KEGG" id="mpsy:CEK71_17745"/>
<evidence type="ECO:0000256" key="8">
    <source>
        <dbReference type="SAM" id="SignalP"/>
    </source>
</evidence>
<dbReference type="OrthoDB" id="1467367at2"/>
<gene>
    <name evidence="9" type="ORF">CEK71_17745</name>
</gene>
<keyword evidence="10" id="KW-1185">Reference proteome</keyword>
<keyword evidence="7" id="KW-0482">Metalloprotease</keyword>
<dbReference type="GO" id="GO:0008237">
    <property type="term" value="F:metallopeptidase activity"/>
    <property type="evidence" value="ECO:0007669"/>
    <property type="project" value="UniProtKB-KW"/>
</dbReference>
<dbReference type="InterPro" id="IPR009045">
    <property type="entry name" value="Zn_M74/Hedgehog-like"/>
</dbReference>
<dbReference type="AlphaFoldDB" id="A0A1Z4C2M4"/>
<dbReference type="GO" id="GO:0006508">
    <property type="term" value="P:proteolysis"/>
    <property type="evidence" value="ECO:0007669"/>
    <property type="project" value="UniProtKB-KW"/>
</dbReference>
<evidence type="ECO:0000256" key="4">
    <source>
        <dbReference type="ARBA" id="ARBA00022764"/>
    </source>
</evidence>
<evidence type="ECO:0000256" key="7">
    <source>
        <dbReference type="ARBA" id="ARBA00023049"/>
    </source>
</evidence>
<keyword evidence="3 8" id="KW-0732">Signal</keyword>
<reference evidence="9 10" key="1">
    <citation type="submission" date="2017-06" db="EMBL/GenBank/DDBJ databases">
        <title>Genome Sequencing of the methanotroph Methylovulum psychrotolerants str. HV10-M2 isolated from a high-altitude environment.</title>
        <authorList>
            <person name="Mateos-Rivera A."/>
        </authorList>
    </citation>
    <scope>NUCLEOTIDE SEQUENCE [LARGE SCALE GENOMIC DNA]</scope>
    <source>
        <strain evidence="9 10">HV10_M2</strain>
    </source>
</reference>
<organism evidence="9 10">
    <name type="scientific">Methylovulum psychrotolerans</name>
    <dbReference type="NCBI Taxonomy" id="1704499"/>
    <lineage>
        <taxon>Bacteria</taxon>
        <taxon>Pseudomonadati</taxon>
        <taxon>Pseudomonadota</taxon>
        <taxon>Gammaproteobacteria</taxon>
        <taxon>Methylococcales</taxon>
        <taxon>Methylococcaceae</taxon>
        <taxon>Methylovulum</taxon>
    </lineage>
</organism>
<dbReference type="RefSeq" id="WP_088620631.1">
    <property type="nucleotide sequence ID" value="NZ_CP022129.1"/>
</dbReference>
<evidence type="ECO:0000256" key="1">
    <source>
        <dbReference type="ARBA" id="ARBA00022670"/>
    </source>
</evidence>
<keyword evidence="1" id="KW-0645">Protease</keyword>
<keyword evidence="6" id="KW-0862">Zinc</keyword>
<feature type="signal peptide" evidence="8">
    <location>
        <begin position="1"/>
        <end position="19"/>
    </location>
</feature>